<keyword evidence="2 5" id="KW-0812">Transmembrane</keyword>
<feature type="transmembrane region" description="Helical" evidence="5">
    <location>
        <begin position="155"/>
        <end position="171"/>
    </location>
</feature>
<name>A0A7M6DPZ7_9CNID</name>
<feature type="transmembrane region" description="Helical" evidence="5">
    <location>
        <begin position="177"/>
        <end position="201"/>
    </location>
</feature>
<dbReference type="Gene3D" id="1.20.1250.20">
    <property type="entry name" value="MFS general substrate transporter like domains"/>
    <property type="match status" value="1"/>
</dbReference>
<dbReference type="Proteomes" id="UP000594262">
    <property type="component" value="Unplaced"/>
</dbReference>
<feature type="transmembrane region" description="Helical" evidence="5">
    <location>
        <begin position="213"/>
        <end position="236"/>
    </location>
</feature>
<dbReference type="EnsemblMetazoa" id="CLYHEMT021372.2">
    <property type="protein sequence ID" value="CLYHEMP021372.2"/>
    <property type="gene ID" value="CLYHEMG021372"/>
</dbReference>
<dbReference type="GO" id="GO:0016020">
    <property type="term" value="C:membrane"/>
    <property type="evidence" value="ECO:0007669"/>
    <property type="project" value="UniProtKB-SubCell"/>
</dbReference>
<protein>
    <recommendedName>
        <fullName evidence="6">Major facilitator superfamily (MFS) profile domain-containing protein</fullName>
    </recommendedName>
</protein>
<keyword evidence="3 5" id="KW-1133">Transmembrane helix</keyword>
<feature type="transmembrane region" description="Helical" evidence="5">
    <location>
        <begin position="44"/>
        <end position="66"/>
    </location>
</feature>
<dbReference type="GO" id="GO:0022857">
    <property type="term" value="F:transmembrane transporter activity"/>
    <property type="evidence" value="ECO:0007669"/>
    <property type="project" value="InterPro"/>
</dbReference>
<evidence type="ECO:0000256" key="5">
    <source>
        <dbReference type="SAM" id="Phobius"/>
    </source>
</evidence>
<dbReference type="OrthoDB" id="6019834at2759"/>
<evidence type="ECO:0000256" key="2">
    <source>
        <dbReference type="ARBA" id="ARBA00022692"/>
    </source>
</evidence>
<accession>A0A7M6DPZ7</accession>
<evidence type="ECO:0000256" key="1">
    <source>
        <dbReference type="ARBA" id="ARBA00004141"/>
    </source>
</evidence>
<keyword evidence="4 5" id="KW-0472">Membrane</keyword>
<comment type="subcellular location">
    <subcellularLocation>
        <location evidence="1">Membrane</location>
        <topology evidence="1">Multi-pass membrane protein</topology>
    </subcellularLocation>
</comment>
<feature type="transmembrane region" description="Helical" evidence="5">
    <location>
        <begin position="381"/>
        <end position="399"/>
    </location>
</feature>
<dbReference type="AlphaFoldDB" id="A0A7M6DPZ7"/>
<dbReference type="GeneID" id="136823551"/>
<dbReference type="RefSeq" id="XP_066935841.1">
    <property type="nucleotide sequence ID" value="XM_067079740.1"/>
</dbReference>
<sequence length="537" mass="60553">MNGQKVAQSPDELEDMANRTKEVSEMDVDEFLEKIGQYGLMQKLYVFIFCLLIIPSTYQTLIMSFIGNSPDWKCVSNSTECNMTDIFPKTDKRRCDMNRTAWEYTKQTSFSIVTEWDLICSDDYISFLVNSAMFIGWAFGATILGWISDKYGRKITLYPSFTVCILCSFLMSFANSIWWVFVLRVFMGFAQGGIGLTLFVMASELVGPKYRSFAGTTVWVAFTLALCLMALQAYFVQEWRRLLQISSIPYIILLPTYFLVPESVRWLRLNGRIEEAEQILRKVAHRNKQPWPNAKLSAPATTSEVVSAKYLFVPTKMCISTLIQVFAWFSVSLVYYGISLASDNLGGSMYRDFVLTSVVEIPANILAMFTLNIFGRRPTTCGNWVISGVSCMGVAFIPTHGVYNWIRVAFGMLGKLCVTLAFSALFVWSVELYPTVIRSQGMGLMNVVSRIGGASAPWVAQYLGNFNKYLPFLVMGSLSLISAALCYKLNETTGMALAETLEDFNQSDSKESKTMTTIIETDFTKEDEKDQKENTSV</sequence>
<evidence type="ECO:0000313" key="8">
    <source>
        <dbReference type="Proteomes" id="UP000594262"/>
    </source>
</evidence>
<dbReference type="Pfam" id="PF00083">
    <property type="entry name" value="Sugar_tr"/>
    <property type="match status" value="1"/>
</dbReference>
<feature type="transmembrane region" description="Helical" evidence="5">
    <location>
        <begin position="317"/>
        <end position="338"/>
    </location>
</feature>
<reference evidence="7" key="1">
    <citation type="submission" date="2021-01" db="UniProtKB">
        <authorList>
            <consortium name="EnsemblMetazoa"/>
        </authorList>
    </citation>
    <scope>IDENTIFICATION</scope>
</reference>
<keyword evidence="8" id="KW-1185">Reference proteome</keyword>
<evidence type="ECO:0000313" key="7">
    <source>
        <dbReference type="EnsemblMetazoa" id="CLYHEMP021372.2"/>
    </source>
</evidence>
<feature type="transmembrane region" description="Helical" evidence="5">
    <location>
        <begin position="405"/>
        <end position="430"/>
    </location>
</feature>
<dbReference type="InterPro" id="IPR036259">
    <property type="entry name" value="MFS_trans_sf"/>
</dbReference>
<dbReference type="InterPro" id="IPR020846">
    <property type="entry name" value="MFS_dom"/>
</dbReference>
<dbReference type="RefSeq" id="XP_066935840.1">
    <property type="nucleotide sequence ID" value="XM_067079739.1"/>
</dbReference>
<dbReference type="PROSITE" id="PS50850">
    <property type="entry name" value="MFS"/>
    <property type="match status" value="1"/>
</dbReference>
<dbReference type="PANTHER" id="PTHR24064">
    <property type="entry name" value="SOLUTE CARRIER FAMILY 22 MEMBER"/>
    <property type="match status" value="1"/>
</dbReference>
<feature type="transmembrane region" description="Helical" evidence="5">
    <location>
        <begin position="353"/>
        <end position="374"/>
    </location>
</feature>
<feature type="transmembrane region" description="Helical" evidence="5">
    <location>
        <begin position="124"/>
        <end position="148"/>
    </location>
</feature>
<dbReference type="CDD" id="cd17317">
    <property type="entry name" value="MFS_SLC22"/>
    <property type="match status" value="1"/>
</dbReference>
<evidence type="ECO:0000256" key="3">
    <source>
        <dbReference type="ARBA" id="ARBA00022989"/>
    </source>
</evidence>
<feature type="domain" description="Major facilitator superfamily (MFS) profile" evidence="6">
    <location>
        <begin position="45"/>
        <end position="494"/>
    </location>
</feature>
<dbReference type="PROSITE" id="PS00216">
    <property type="entry name" value="SUGAR_TRANSPORT_1"/>
    <property type="match status" value="1"/>
</dbReference>
<organism evidence="7 8">
    <name type="scientific">Clytia hemisphaerica</name>
    <dbReference type="NCBI Taxonomy" id="252671"/>
    <lineage>
        <taxon>Eukaryota</taxon>
        <taxon>Metazoa</taxon>
        <taxon>Cnidaria</taxon>
        <taxon>Hydrozoa</taxon>
        <taxon>Hydroidolina</taxon>
        <taxon>Leptothecata</taxon>
        <taxon>Obeliida</taxon>
        <taxon>Clytiidae</taxon>
        <taxon>Clytia</taxon>
    </lineage>
</organism>
<evidence type="ECO:0000256" key="4">
    <source>
        <dbReference type="ARBA" id="ARBA00023136"/>
    </source>
</evidence>
<dbReference type="InterPro" id="IPR005829">
    <property type="entry name" value="Sugar_transporter_CS"/>
</dbReference>
<evidence type="ECO:0000259" key="6">
    <source>
        <dbReference type="PROSITE" id="PS50850"/>
    </source>
</evidence>
<feature type="transmembrane region" description="Helical" evidence="5">
    <location>
        <begin position="242"/>
        <end position="260"/>
    </location>
</feature>
<dbReference type="SUPFAM" id="SSF103473">
    <property type="entry name" value="MFS general substrate transporter"/>
    <property type="match status" value="1"/>
</dbReference>
<proteinExistence type="predicted"/>
<dbReference type="InterPro" id="IPR005828">
    <property type="entry name" value="MFS_sugar_transport-like"/>
</dbReference>